<organism evidence="1 2">
    <name type="scientific">Sporisorium reilianum f. sp. reilianum</name>
    <dbReference type="NCBI Taxonomy" id="72559"/>
    <lineage>
        <taxon>Eukaryota</taxon>
        <taxon>Fungi</taxon>
        <taxon>Dikarya</taxon>
        <taxon>Basidiomycota</taxon>
        <taxon>Ustilaginomycotina</taxon>
        <taxon>Ustilaginomycetes</taxon>
        <taxon>Ustilaginales</taxon>
        <taxon>Ustilaginaceae</taxon>
        <taxon>Sporisorium</taxon>
    </lineage>
</organism>
<reference evidence="1 2" key="1">
    <citation type="submission" date="2017-02" db="EMBL/GenBank/DDBJ databases">
        <authorList>
            <person name="Peterson S.W."/>
        </authorList>
    </citation>
    <scope>NUCLEOTIDE SEQUENCE [LARGE SCALE GENOMIC DNA]</scope>
    <source>
        <strain evidence="1 2">SRS1_H2-8</strain>
    </source>
</reference>
<dbReference type="Proteomes" id="UP000239563">
    <property type="component" value="Chromosome XIX"/>
</dbReference>
<evidence type="ECO:0000313" key="2">
    <source>
        <dbReference type="Proteomes" id="UP000239563"/>
    </source>
</evidence>
<name>A0A2N8ULR4_9BASI</name>
<protein>
    <submittedName>
        <fullName evidence="1">Uncharacterized protein</fullName>
    </submittedName>
</protein>
<dbReference type="EMBL" id="LT795072">
    <property type="protein sequence ID" value="SJX65719.1"/>
    <property type="molecule type" value="Genomic_DNA"/>
</dbReference>
<accession>A0A2N8ULR4</accession>
<sequence length="231" mass="25367">MSASELSRPKKQGTRPSTMKTNFWSISFLAISVVSPVSFAMEALEPSNPTRSELLSANGYPGRFVYSPDGISDHVVRLLTQLRTTFRSHDAKVVELPKPTMVRMSLAEALYTDPDKRRFLHLGTIRHENLKDHKGWALALPMSADGSSTKTNVHGFALFSAYPKYVENAGVPGVHTDQHVHLHDYVHMQDVGNILGEGIVPPKEDSILPLPGAFVSLVDAFGEVRQAPAPV</sequence>
<gene>
    <name evidence="1" type="ORF">SRS1_10051</name>
</gene>
<proteinExistence type="predicted"/>
<evidence type="ECO:0000313" key="1">
    <source>
        <dbReference type="EMBL" id="SJX65719.1"/>
    </source>
</evidence>
<dbReference type="AlphaFoldDB" id="A0A2N8ULR4"/>